<name>A0A6H2GVT5_9BACL</name>
<evidence type="ECO:0000313" key="10">
    <source>
        <dbReference type="EMBL" id="QJC51502.1"/>
    </source>
</evidence>
<keyword evidence="4 7" id="KW-1133">Transmembrane helix</keyword>
<evidence type="ECO:0000256" key="8">
    <source>
        <dbReference type="SAM" id="SignalP"/>
    </source>
</evidence>
<dbReference type="GO" id="GO:0016020">
    <property type="term" value="C:membrane"/>
    <property type="evidence" value="ECO:0007669"/>
    <property type="project" value="UniProtKB-SubCell"/>
</dbReference>
<reference evidence="10 11" key="1">
    <citation type="submission" date="2020-04" db="EMBL/GenBank/DDBJ databases">
        <title>Novel Paenibacillus strain UniB2 isolated from commercial digestive syrup.</title>
        <authorList>
            <person name="Thorat V."/>
            <person name="Kirdat K."/>
            <person name="Tiwarekar B."/>
            <person name="Yadav A."/>
        </authorList>
    </citation>
    <scope>NUCLEOTIDE SEQUENCE [LARGE SCALE GENOMIC DNA]</scope>
    <source>
        <strain evidence="10 11">UniB2</strain>
    </source>
</reference>
<dbReference type="Gene3D" id="2.120.10.30">
    <property type="entry name" value="TolB, C-terminal domain"/>
    <property type="match status" value="2"/>
</dbReference>
<dbReference type="InterPro" id="IPR006977">
    <property type="entry name" value="Yip1_dom"/>
</dbReference>
<dbReference type="InterPro" id="IPR011042">
    <property type="entry name" value="6-blade_b-propeller_TolB-like"/>
</dbReference>
<keyword evidence="11" id="KW-1185">Reference proteome</keyword>
<dbReference type="PANTHER" id="PTHR24104">
    <property type="entry name" value="E3 UBIQUITIN-PROTEIN LIGASE NHLRC1-RELATED"/>
    <property type="match status" value="1"/>
</dbReference>
<dbReference type="InterPro" id="IPR011990">
    <property type="entry name" value="TPR-like_helical_dom_sf"/>
</dbReference>
<dbReference type="Proteomes" id="UP000502136">
    <property type="component" value="Chromosome"/>
</dbReference>
<evidence type="ECO:0000256" key="2">
    <source>
        <dbReference type="ARBA" id="ARBA00022692"/>
    </source>
</evidence>
<organism evidence="10 11">
    <name type="scientific">Paenibacillus albicereus</name>
    <dbReference type="NCBI Taxonomy" id="2726185"/>
    <lineage>
        <taxon>Bacteria</taxon>
        <taxon>Bacillati</taxon>
        <taxon>Bacillota</taxon>
        <taxon>Bacilli</taxon>
        <taxon>Bacillales</taxon>
        <taxon>Paenibacillaceae</taxon>
        <taxon>Paenibacillus</taxon>
    </lineage>
</organism>
<dbReference type="InterPro" id="IPR050952">
    <property type="entry name" value="TRIM-NHL_E3_ligases"/>
</dbReference>
<keyword evidence="5 7" id="KW-0472">Membrane</keyword>
<evidence type="ECO:0000256" key="5">
    <source>
        <dbReference type="ARBA" id="ARBA00023136"/>
    </source>
</evidence>
<evidence type="ECO:0000256" key="6">
    <source>
        <dbReference type="PROSITE-ProRule" id="PRU00504"/>
    </source>
</evidence>
<keyword evidence="3" id="KW-0677">Repeat</keyword>
<dbReference type="EMBL" id="CP051428">
    <property type="protein sequence ID" value="QJC51502.1"/>
    <property type="molecule type" value="Genomic_DNA"/>
</dbReference>
<evidence type="ECO:0000313" key="11">
    <source>
        <dbReference type="Proteomes" id="UP000502136"/>
    </source>
</evidence>
<feature type="transmembrane region" description="Helical" evidence="7">
    <location>
        <begin position="534"/>
        <end position="552"/>
    </location>
</feature>
<feature type="transmembrane region" description="Helical" evidence="7">
    <location>
        <begin position="430"/>
        <end position="448"/>
    </location>
</feature>
<feature type="transmembrane region" description="Helical" evidence="7">
    <location>
        <begin position="631"/>
        <end position="653"/>
    </location>
</feature>
<comment type="subcellular location">
    <subcellularLocation>
        <location evidence="1">Membrane</location>
        <topology evidence="1">Multi-pass membrane protein</topology>
    </subcellularLocation>
</comment>
<proteinExistence type="predicted"/>
<evidence type="ECO:0000256" key="1">
    <source>
        <dbReference type="ARBA" id="ARBA00004141"/>
    </source>
</evidence>
<dbReference type="GO" id="GO:0008270">
    <property type="term" value="F:zinc ion binding"/>
    <property type="evidence" value="ECO:0007669"/>
    <property type="project" value="UniProtKB-KW"/>
</dbReference>
<sequence>MTKWMACLLASVLLLAAASPAAAALPYRTFYYDANQSDWFRIQPVYEPAGAYSAQLEEPSDLMPGPDGSIYVADKKADRVVVLAPDGAVRRIVGEADGPGRLSSPEGLFAAADGRLYVADSGNQRIAVFGPDGSFQREYRKPKSPLLGAEAFVPTKLAVDRRGVLYIALNSSYQGLVRIDPQGEFMGYFGANKADTSMLNWLKKLVLNKEQLAKEKAALPKPIANIAIDGDGFLYTATAGGEGKGALRKLNAGGVDAFKNKTLVNGHGIVDAAIDGDGFLYAVDLDSGFISVYDRSAEALFAFGRVDKETQQYGIVGYPTAIGVDADRAVWIADAATGSVHKFVRTAFGRQALTAMALYQDGRYEESKPYWEDVYARNDMFGATFQGLGKVYLHEGDDAKALSFMRTAFDTDGYSKAFWQLRLEWLQSRFVPLLGGLAALALLLRFGGRLVRRRLRRRPLPERGSRLLGHLRTYGTVMLHPYEAFYRLKEARVPAWLTAALLGAAIAAKTANVYGTGFLFDPVDRADINLLRELGLFLLPWATWVVANYLVCSVRDGEGRFREVVQGSVYALAPYVFLSVPRLVFSNVATLDEQVLVSFTSGLMLLWLGVLFFVMTQVIHNFDFVETIRGSAVTVFAIGTIWLFGFIVFGLSYNLLDFIQELYKEASFHR</sequence>
<feature type="repeat" description="NHL" evidence="6">
    <location>
        <begin position="98"/>
        <end position="132"/>
    </location>
</feature>
<dbReference type="PANTHER" id="PTHR24104:SF25">
    <property type="entry name" value="PROTEIN LIN-41"/>
    <property type="match status" value="1"/>
</dbReference>
<protein>
    <recommendedName>
        <fullName evidence="9">Yip1 domain-containing protein</fullName>
    </recommendedName>
</protein>
<evidence type="ECO:0000256" key="7">
    <source>
        <dbReference type="SAM" id="Phobius"/>
    </source>
</evidence>
<dbReference type="Pfam" id="PF01436">
    <property type="entry name" value="NHL"/>
    <property type="match status" value="1"/>
</dbReference>
<dbReference type="Pfam" id="PF04893">
    <property type="entry name" value="Yip1"/>
    <property type="match status" value="1"/>
</dbReference>
<dbReference type="CDD" id="cd05819">
    <property type="entry name" value="NHL"/>
    <property type="match status" value="1"/>
</dbReference>
<evidence type="ECO:0000259" key="9">
    <source>
        <dbReference type="Pfam" id="PF04893"/>
    </source>
</evidence>
<feature type="domain" description="Yip1" evidence="9">
    <location>
        <begin position="477"/>
        <end position="643"/>
    </location>
</feature>
<evidence type="ECO:0000256" key="3">
    <source>
        <dbReference type="ARBA" id="ARBA00022737"/>
    </source>
</evidence>
<evidence type="ECO:0000256" key="4">
    <source>
        <dbReference type="ARBA" id="ARBA00022989"/>
    </source>
</evidence>
<dbReference type="InterPro" id="IPR001258">
    <property type="entry name" value="NHL_repeat"/>
</dbReference>
<keyword evidence="2 7" id="KW-0812">Transmembrane</keyword>
<dbReference type="AlphaFoldDB" id="A0A6H2GVT5"/>
<dbReference type="PROSITE" id="PS51125">
    <property type="entry name" value="NHL"/>
    <property type="match status" value="1"/>
</dbReference>
<dbReference type="RefSeq" id="WP_168907149.1">
    <property type="nucleotide sequence ID" value="NZ_CP051428.1"/>
</dbReference>
<keyword evidence="8" id="KW-0732">Signal</keyword>
<feature type="transmembrane region" description="Helical" evidence="7">
    <location>
        <begin position="596"/>
        <end position="619"/>
    </location>
</feature>
<dbReference type="SUPFAM" id="SSF101898">
    <property type="entry name" value="NHL repeat"/>
    <property type="match status" value="1"/>
</dbReference>
<feature type="chain" id="PRO_5026273508" description="Yip1 domain-containing protein" evidence="8">
    <location>
        <begin position="24"/>
        <end position="670"/>
    </location>
</feature>
<dbReference type="KEGG" id="palr:HGI30_08040"/>
<accession>A0A6H2GVT5</accession>
<dbReference type="SUPFAM" id="SSF48452">
    <property type="entry name" value="TPR-like"/>
    <property type="match status" value="1"/>
</dbReference>
<gene>
    <name evidence="10" type="ORF">HGI30_08040</name>
</gene>
<feature type="signal peptide" evidence="8">
    <location>
        <begin position="1"/>
        <end position="23"/>
    </location>
</feature>
<feature type="transmembrane region" description="Helical" evidence="7">
    <location>
        <begin position="495"/>
        <end position="514"/>
    </location>
</feature>